<evidence type="ECO:0000256" key="1">
    <source>
        <dbReference type="PIRNR" id="PIRNR006615"/>
    </source>
</evidence>
<keyword evidence="1" id="KW-0645">Protease</keyword>
<dbReference type="PANTHER" id="PTHR34217">
    <property type="entry name" value="METAL-DEPENDENT CARBOXYPEPTIDASE"/>
    <property type="match status" value="1"/>
</dbReference>
<keyword evidence="5" id="KW-1185">Reference proteome</keyword>
<dbReference type="Pfam" id="PF02074">
    <property type="entry name" value="Peptidase_M32"/>
    <property type="match status" value="1"/>
</dbReference>
<dbReference type="EC" id="3.4.17.19" evidence="1"/>
<reference evidence="4 5" key="1">
    <citation type="submission" date="2015-12" db="EMBL/GenBank/DDBJ databases">
        <authorList>
            <person name="Shamseldin A."/>
            <person name="Moawad H."/>
            <person name="Abd El-Rahim W.M."/>
            <person name="Sadowsky M.J."/>
        </authorList>
    </citation>
    <scope>NUCLEOTIDE SEQUENCE [LARGE SCALE GENOMIC DNA]</scope>
    <source>
        <strain evidence="4 5">SJ5A-1</strain>
    </source>
</reference>
<organism evidence="4 5">
    <name type="scientific">Pseudoponticoccus marisrubri</name>
    <dbReference type="NCBI Taxonomy" id="1685382"/>
    <lineage>
        <taxon>Bacteria</taxon>
        <taxon>Pseudomonadati</taxon>
        <taxon>Pseudomonadota</taxon>
        <taxon>Alphaproteobacteria</taxon>
        <taxon>Rhodobacterales</taxon>
        <taxon>Roseobacteraceae</taxon>
        <taxon>Pseudoponticoccus</taxon>
    </lineage>
</organism>
<dbReference type="Proteomes" id="UP000054396">
    <property type="component" value="Unassembled WGS sequence"/>
</dbReference>
<feature type="binding site" evidence="2">
    <location>
        <position position="256"/>
    </location>
    <ligand>
        <name>Zn(2+)</name>
        <dbReference type="ChEBI" id="CHEBI:29105"/>
        <note>catalytic</note>
    </ligand>
</feature>
<comment type="catalytic activity">
    <reaction evidence="1">
        <text>Release of a C-terminal amino acid with broad specificity, except for -Pro.</text>
        <dbReference type="EC" id="3.4.17.19"/>
    </reaction>
</comment>
<keyword evidence="1" id="KW-0378">Hydrolase</keyword>
<evidence type="ECO:0000313" key="5">
    <source>
        <dbReference type="Proteomes" id="UP000054396"/>
    </source>
</evidence>
<comment type="function">
    <text evidence="1">Broad specificity carboxypetidase that releases amino acids sequentially from the C-terminus, including neutral, aromatic, polar and basic residues.</text>
</comment>
<dbReference type="PANTHER" id="PTHR34217:SF1">
    <property type="entry name" value="CARBOXYPEPTIDASE 1"/>
    <property type="match status" value="1"/>
</dbReference>
<dbReference type="CDD" id="cd06460">
    <property type="entry name" value="M32_Taq"/>
    <property type="match status" value="1"/>
</dbReference>
<comment type="caution">
    <text evidence="4">The sequence shown here is derived from an EMBL/GenBank/DDBJ whole genome shotgun (WGS) entry which is preliminary data.</text>
</comment>
<evidence type="ECO:0000256" key="2">
    <source>
        <dbReference type="PIRSR" id="PIRSR006615-1"/>
    </source>
</evidence>
<keyword evidence="1 2" id="KW-0479">Metal-binding</keyword>
<dbReference type="STRING" id="1685382.AVJ23_14665"/>
<evidence type="ECO:0000256" key="3">
    <source>
        <dbReference type="PIRSR" id="PIRSR006615-2"/>
    </source>
</evidence>
<comment type="cofactor">
    <cofactor evidence="2">
        <name>Zn(2+)</name>
        <dbReference type="ChEBI" id="CHEBI:29105"/>
    </cofactor>
    <text evidence="2">Binds 1 zinc ion per subunit.</text>
</comment>
<dbReference type="PRINTS" id="PR00998">
    <property type="entry name" value="CRBOXYPTASET"/>
</dbReference>
<feature type="active site" description="Proton donor/acceptor" evidence="3">
    <location>
        <position position="257"/>
    </location>
</feature>
<evidence type="ECO:0000313" key="4">
    <source>
        <dbReference type="EMBL" id="KUF09986.1"/>
    </source>
</evidence>
<accession>A0A0W7WHF1</accession>
<comment type="similarity">
    <text evidence="1">Belongs to the peptidase M32 family.</text>
</comment>
<keyword evidence="1 4" id="KW-0121">Carboxypeptidase</keyword>
<name>A0A0W7WHF1_9RHOB</name>
<gene>
    <name evidence="4" type="ORF">AVJ23_14665</name>
</gene>
<dbReference type="GO" id="GO:0004181">
    <property type="term" value="F:metallocarboxypeptidase activity"/>
    <property type="evidence" value="ECO:0007669"/>
    <property type="project" value="UniProtKB-UniRule"/>
</dbReference>
<dbReference type="OrthoDB" id="9772308at2"/>
<dbReference type="GO" id="GO:0006508">
    <property type="term" value="P:proteolysis"/>
    <property type="evidence" value="ECO:0007669"/>
    <property type="project" value="UniProtKB-UniRule"/>
</dbReference>
<dbReference type="PIRSF" id="PIRSF006615">
    <property type="entry name" value="Zn_crbxpep_Taq"/>
    <property type="match status" value="1"/>
</dbReference>
<keyword evidence="2" id="KW-0862">Zinc</keyword>
<keyword evidence="1" id="KW-0482">Metalloprotease</keyword>
<protein>
    <recommendedName>
        <fullName evidence="1">Metal-dependent carboxypeptidase</fullName>
        <ecNumber evidence="1">3.4.17.19</ecNumber>
    </recommendedName>
</protein>
<proteinExistence type="inferred from homology"/>
<dbReference type="InterPro" id="IPR001333">
    <property type="entry name" value="Peptidase_M32_Taq"/>
</dbReference>
<dbReference type="AlphaFoldDB" id="A0A0W7WHF1"/>
<dbReference type="Gene3D" id="1.10.1370.30">
    <property type="match status" value="1"/>
</dbReference>
<dbReference type="EMBL" id="LPXO01000009">
    <property type="protein sequence ID" value="KUF09986.1"/>
    <property type="molecule type" value="Genomic_DNA"/>
</dbReference>
<feature type="binding site" evidence="2">
    <location>
        <position position="295"/>
    </location>
    <ligand>
        <name>Zn(2+)</name>
        <dbReference type="ChEBI" id="CHEBI:29105"/>
        <note>catalytic</note>
    </ligand>
</feature>
<sequence length="496" mass="54630">MSTFETLTGRVNDVLCAVNALQWDARVMMPPGGAETRGQQIATLKGLARQMILAPEMGDAAEAALEAATTETDHRAAQAVLEARAYHARLPASLLQAQAESAAIANAAWVEARARSDFAIFRPHLERSVALARQQAEALGYDGHPYDPMVDLFEPGETAASLSALFDELRAGLRPILDAALGRPAPRRDFLFRDFPVAEQQRFCHEIAGAMGFDFDRGRLDTTVHPFEISQTRNDVRITSRWTPGYLPMAIFGSLHETGHGLYELGVDPGLTRSVHATDLRGLYAVGGTSFGMHESQSRLIENHVGRSPAFWARHFGRLRDTFPEQLGDVTLEDWLAAINCAQPGFIRIEADELTYDLHIMLRVRIEMALMDGSLEVAEVPGVWAEAMAQDLGLKVPDDARGCLQDVHWSHNYFGSFPTYTIGNLTAARLFAQLQQDPAIATGLAQGDYAPLRSALQAQVWRHGRARSRRELLETAAPEIGETEAYLAHLHDRFAA</sequence>
<dbReference type="RefSeq" id="WP_058862962.1">
    <property type="nucleotide sequence ID" value="NZ_LPXO01000009.1"/>
</dbReference>
<dbReference type="SUPFAM" id="SSF55486">
    <property type="entry name" value="Metalloproteases ('zincins'), catalytic domain"/>
    <property type="match status" value="1"/>
</dbReference>
<feature type="binding site" evidence="2">
    <location>
        <position position="260"/>
    </location>
    <ligand>
        <name>Zn(2+)</name>
        <dbReference type="ChEBI" id="CHEBI:29105"/>
        <note>catalytic</note>
    </ligand>
</feature>
<dbReference type="PROSITE" id="PS52034">
    <property type="entry name" value="PEPTIDASE_M32"/>
    <property type="match status" value="1"/>
</dbReference>
<dbReference type="GO" id="GO:0046872">
    <property type="term" value="F:metal ion binding"/>
    <property type="evidence" value="ECO:0007669"/>
    <property type="project" value="UniProtKB-KW"/>
</dbReference>